<organism evidence="3 4">
    <name type="scientific">Amylocarpus encephaloides</name>
    <dbReference type="NCBI Taxonomy" id="45428"/>
    <lineage>
        <taxon>Eukaryota</taxon>
        <taxon>Fungi</taxon>
        <taxon>Dikarya</taxon>
        <taxon>Ascomycota</taxon>
        <taxon>Pezizomycotina</taxon>
        <taxon>Leotiomycetes</taxon>
        <taxon>Helotiales</taxon>
        <taxon>Helotiales incertae sedis</taxon>
        <taxon>Amylocarpus</taxon>
    </lineage>
</organism>
<keyword evidence="2" id="KW-0472">Membrane</keyword>
<accession>A0A9P7YIN3</accession>
<sequence>MNDISNCAQLGTFDGRNSGYDNVCLVQGPDFADQSWKYDRDINNALGKCCHVNQGQFTVAGDNCYARCNTTTTASRIAIKNCYTESKVLNSSFKIDCFGVKDFSTQPTSVNVIASSSTSVANVTLTPIGNPSSLLATVTGTAPGTAGTAIASGNGTISSATIPSTSAAPTSDLVSASGSPSPMPTGKASTSRAISTGAVMVVGLVFFGFLI</sequence>
<evidence type="ECO:0000256" key="1">
    <source>
        <dbReference type="SAM" id="MobiDB-lite"/>
    </source>
</evidence>
<keyword evidence="2" id="KW-1133">Transmembrane helix</keyword>
<comment type="caution">
    <text evidence="3">The sequence shown here is derived from an EMBL/GenBank/DDBJ whole genome shotgun (WGS) entry which is preliminary data.</text>
</comment>
<keyword evidence="4" id="KW-1185">Reference proteome</keyword>
<feature type="transmembrane region" description="Helical" evidence="2">
    <location>
        <begin position="193"/>
        <end position="210"/>
    </location>
</feature>
<keyword evidence="2" id="KW-0812">Transmembrane</keyword>
<proteinExistence type="predicted"/>
<dbReference type="AlphaFoldDB" id="A0A9P7YIN3"/>
<dbReference type="EMBL" id="MU251489">
    <property type="protein sequence ID" value="KAG9233703.1"/>
    <property type="molecule type" value="Genomic_DNA"/>
</dbReference>
<name>A0A9P7YIN3_9HELO</name>
<gene>
    <name evidence="3" type="ORF">BJ875DRAFT_543529</name>
</gene>
<protein>
    <submittedName>
        <fullName evidence="3">Uncharacterized protein</fullName>
    </submittedName>
</protein>
<reference evidence="3" key="1">
    <citation type="journal article" date="2021" name="IMA Fungus">
        <title>Genomic characterization of three marine fungi, including Emericellopsis atlantica sp. nov. with signatures of a generalist lifestyle and marine biomass degradation.</title>
        <authorList>
            <person name="Hagestad O.C."/>
            <person name="Hou L."/>
            <person name="Andersen J.H."/>
            <person name="Hansen E.H."/>
            <person name="Altermark B."/>
            <person name="Li C."/>
            <person name="Kuhnert E."/>
            <person name="Cox R.J."/>
            <person name="Crous P.W."/>
            <person name="Spatafora J.W."/>
            <person name="Lail K."/>
            <person name="Amirebrahimi M."/>
            <person name="Lipzen A."/>
            <person name="Pangilinan J."/>
            <person name="Andreopoulos W."/>
            <person name="Hayes R.D."/>
            <person name="Ng V."/>
            <person name="Grigoriev I.V."/>
            <person name="Jackson S.A."/>
            <person name="Sutton T.D.S."/>
            <person name="Dobson A.D.W."/>
            <person name="Rama T."/>
        </authorList>
    </citation>
    <scope>NUCLEOTIDE SEQUENCE</scope>
    <source>
        <strain evidence="3">TRa018bII</strain>
    </source>
</reference>
<feature type="region of interest" description="Disordered" evidence="1">
    <location>
        <begin position="164"/>
        <end position="190"/>
    </location>
</feature>
<dbReference type="Proteomes" id="UP000824998">
    <property type="component" value="Unassembled WGS sequence"/>
</dbReference>
<evidence type="ECO:0000313" key="4">
    <source>
        <dbReference type="Proteomes" id="UP000824998"/>
    </source>
</evidence>
<evidence type="ECO:0000256" key="2">
    <source>
        <dbReference type="SAM" id="Phobius"/>
    </source>
</evidence>
<evidence type="ECO:0000313" key="3">
    <source>
        <dbReference type="EMBL" id="KAG9233703.1"/>
    </source>
</evidence>